<name>A0A0R1U4D0_9LACO</name>
<dbReference type="Gene3D" id="1.10.10.10">
    <property type="entry name" value="Winged helix-like DNA-binding domain superfamily/Winged helix DNA-binding domain"/>
    <property type="match status" value="1"/>
</dbReference>
<evidence type="ECO:0000313" key="5">
    <source>
        <dbReference type="Proteomes" id="UP000051324"/>
    </source>
</evidence>
<dbReference type="InterPro" id="IPR037171">
    <property type="entry name" value="NagB/RpiA_transferase-like"/>
</dbReference>
<dbReference type="InterPro" id="IPR001034">
    <property type="entry name" value="DeoR_HTH"/>
</dbReference>
<gene>
    <name evidence="4" type="ORF">FC32_GL001907</name>
</gene>
<dbReference type="STRING" id="1423724.FC32_GL001907"/>
<dbReference type="PANTHER" id="PTHR30363:SF44">
    <property type="entry name" value="AGA OPERON TRANSCRIPTIONAL REPRESSOR-RELATED"/>
    <property type="match status" value="1"/>
</dbReference>
<dbReference type="InterPro" id="IPR036388">
    <property type="entry name" value="WH-like_DNA-bd_sf"/>
</dbReference>
<dbReference type="PRINTS" id="PR00037">
    <property type="entry name" value="HTHLACR"/>
</dbReference>
<dbReference type="SMART" id="SM01134">
    <property type="entry name" value="DeoRC"/>
    <property type="match status" value="1"/>
</dbReference>
<organism evidence="4 5">
    <name type="scientific">Ligilactobacillus apodemi DSM 16634 = JCM 16172</name>
    <dbReference type="NCBI Taxonomy" id="1423724"/>
    <lineage>
        <taxon>Bacteria</taxon>
        <taxon>Bacillati</taxon>
        <taxon>Bacillota</taxon>
        <taxon>Bacilli</taxon>
        <taxon>Lactobacillales</taxon>
        <taxon>Lactobacillaceae</taxon>
        <taxon>Ligilactobacillus</taxon>
    </lineage>
</organism>
<dbReference type="OrthoDB" id="9797223at2"/>
<dbReference type="EMBL" id="AZFT01000030">
    <property type="protein sequence ID" value="KRL86195.1"/>
    <property type="molecule type" value="Genomic_DNA"/>
</dbReference>
<feature type="domain" description="HTH deoR-type" evidence="3">
    <location>
        <begin position="8"/>
        <end position="63"/>
    </location>
</feature>
<accession>A0A0R1U4D0</accession>
<dbReference type="SUPFAM" id="SSF46785">
    <property type="entry name" value="Winged helix' DNA-binding domain"/>
    <property type="match status" value="1"/>
</dbReference>
<dbReference type="InterPro" id="IPR014036">
    <property type="entry name" value="DeoR-like_C"/>
</dbReference>
<dbReference type="AlphaFoldDB" id="A0A0R1U4D0"/>
<dbReference type="GO" id="GO:0003700">
    <property type="term" value="F:DNA-binding transcription factor activity"/>
    <property type="evidence" value="ECO:0007669"/>
    <property type="project" value="InterPro"/>
</dbReference>
<evidence type="ECO:0000259" key="3">
    <source>
        <dbReference type="PROSITE" id="PS51000"/>
    </source>
</evidence>
<dbReference type="Pfam" id="PF00455">
    <property type="entry name" value="DeoRC"/>
    <property type="match status" value="1"/>
</dbReference>
<protein>
    <submittedName>
        <fullName evidence="4">Transcriptional regulator</fullName>
    </submittedName>
</protein>
<dbReference type="PANTHER" id="PTHR30363">
    <property type="entry name" value="HTH-TYPE TRANSCRIPTIONAL REGULATOR SRLR-RELATED"/>
    <property type="match status" value="1"/>
</dbReference>
<dbReference type="SMART" id="SM00420">
    <property type="entry name" value="HTH_DEOR"/>
    <property type="match status" value="1"/>
</dbReference>
<evidence type="ECO:0000256" key="1">
    <source>
        <dbReference type="ARBA" id="ARBA00023015"/>
    </source>
</evidence>
<proteinExistence type="predicted"/>
<dbReference type="RefSeq" id="WP_025087361.1">
    <property type="nucleotide sequence ID" value="NZ_AZFT01000030.1"/>
</dbReference>
<sequence length="254" mass="28210">MKSSNQIIKQRRDELTTYLKKSQVATVKELSDYLGVSEMTIRRDCEILAKMGILERSFGKISYLKQADEQSKTDPLNKIKGKIAKEASNYIDNGQVIFINSSNTAAKTLEYLTEKSITVVTNNLQALKYQKNARSNVLLTGGEVNYQKEVLIGDIAFNSFNSMRSNVTLIGCNGLDVQTGISTSQLNEARINRKIIENSGKVIVLADYTKIGKVSNFTVGSVTDVDLLITDSFADPKMLEKFENHGVQVIQVPI</sequence>
<dbReference type="PATRIC" id="fig|1423724.4.peg.1991"/>
<dbReference type="Pfam" id="PF08220">
    <property type="entry name" value="HTH_DeoR"/>
    <property type="match status" value="1"/>
</dbReference>
<evidence type="ECO:0000256" key="2">
    <source>
        <dbReference type="ARBA" id="ARBA00023163"/>
    </source>
</evidence>
<dbReference type="InterPro" id="IPR036390">
    <property type="entry name" value="WH_DNA-bd_sf"/>
</dbReference>
<dbReference type="Proteomes" id="UP000051324">
    <property type="component" value="Unassembled WGS sequence"/>
</dbReference>
<dbReference type="InterPro" id="IPR050313">
    <property type="entry name" value="Carb_Metab_HTH_regulators"/>
</dbReference>
<keyword evidence="1" id="KW-0805">Transcription regulation</keyword>
<dbReference type="eggNOG" id="COG1349">
    <property type="taxonomic scope" value="Bacteria"/>
</dbReference>
<dbReference type="Gene3D" id="3.40.50.1360">
    <property type="match status" value="1"/>
</dbReference>
<dbReference type="PROSITE" id="PS51000">
    <property type="entry name" value="HTH_DEOR_2"/>
    <property type="match status" value="1"/>
</dbReference>
<dbReference type="SUPFAM" id="SSF100950">
    <property type="entry name" value="NagB/RpiA/CoA transferase-like"/>
    <property type="match status" value="1"/>
</dbReference>
<reference evidence="4 5" key="1">
    <citation type="journal article" date="2015" name="Genome Announc.">
        <title>Expanding the biotechnology potential of lactobacilli through comparative genomics of 213 strains and associated genera.</title>
        <authorList>
            <person name="Sun Z."/>
            <person name="Harris H.M."/>
            <person name="McCann A."/>
            <person name="Guo C."/>
            <person name="Argimon S."/>
            <person name="Zhang W."/>
            <person name="Yang X."/>
            <person name="Jeffery I.B."/>
            <person name="Cooney J.C."/>
            <person name="Kagawa T.F."/>
            <person name="Liu W."/>
            <person name="Song Y."/>
            <person name="Salvetti E."/>
            <person name="Wrobel A."/>
            <person name="Rasinkangas P."/>
            <person name="Parkhill J."/>
            <person name="Rea M.C."/>
            <person name="O'Sullivan O."/>
            <person name="Ritari J."/>
            <person name="Douillard F.P."/>
            <person name="Paul Ross R."/>
            <person name="Yang R."/>
            <person name="Briner A.E."/>
            <person name="Felis G.E."/>
            <person name="de Vos W.M."/>
            <person name="Barrangou R."/>
            <person name="Klaenhammer T.R."/>
            <person name="Caufield P.W."/>
            <person name="Cui Y."/>
            <person name="Zhang H."/>
            <person name="O'Toole P.W."/>
        </authorList>
    </citation>
    <scope>NUCLEOTIDE SEQUENCE [LARGE SCALE GENOMIC DNA]</scope>
    <source>
        <strain evidence="4 5">DSM 16634</strain>
    </source>
</reference>
<keyword evidence="2" id="KW-0804">Transcription</keyword>
<keyword evidence="5" id="KW-1185">Reference proteome</keyword>
<comment type="caution">
    <text evidence="4">The sequence shown here is derived from an EMBL/GenBank/DDBJ whole genome shotgun (WGS) entry which is preliminary data.</text>
</comment>
<evidence type="ECO:0000313" key="4">
    <source>
        <dbReference type="EMBL" id="KRL86195.1"/>
    </source>
</evidence>